<evidence type="ECO:0000313" key="7">
    <source>
        <dbReference type="EMBL" id="RAI70846.1"/>
    </source>
</evidence>
<keyword evidence="1" id="KW-0805">Transcription regulation</keyword>
<evidence type="ECO:0000256" key="1">
    <source>
        <dbReference type="ARBA" id="ARBA00023015"/>
    </source>
</evidence>
<feature type="domain" description="HTH araC/xylS-type" evidence="6">
    <location>
        <begin position="212"/>
        <end position="313"/>
    </location>
</feature>
<reference evidence="7 8" key="1">
    <citation type="submission" date="2018-06" db="EMBL/GenBank/DDBJ databases">
        <authorList>
            <person name="Zhirakovskaya E."/>
        </authorList>
    </citation>
    <scope>NUCLEOTIDE SEQUENCE [LARGE SCALE GENOMIC DNA]</scope>
    <source>
        <strain evidence="7 8">LY3</strain>
    </source>
</reference>
<evidence type="ECO:0000256" key="2">
    <source>
        <dbReference type="ARBA" id="ARBA00023125"/>
    </source>
</evidence>
<dbReference type="RefSeq" id="WP_111282379.1">
    <property type="nucleotide sequence ID" value="NZ_QLIN01000003.1"/>
</dbReference>
<evidence type="ECO:0000313" key="8">
    <source>
        <dbReference type="Proteomes" id="UP000249493"/>
    </source>
</evidence>
<comment type="function">
    <text evidence="5">Regulatory protein of the TOL plasmid xyl operons. XylS activates the xylXYZLTEGFJQKIH operon required for the degradation of toluene, m-xylene and p-xylene.</text>
</comment>
<evidence type="ECO:0000256" key="4">
    <source>
        <dbReference type="ARBA" id="ARBA00023163"/>
    </source>
</evidence>
<sequence>MSIQLSTDCVKPKERSAYWQEVVSKTFVPLECQLSEPETFQGSIKACQIGDLSVVDVSAHQQTVVRNVRSLSSSNDEYVLVGLGREGRSRFTQEGREANLEAGDFTIYDTRRPYCLQFDGAFRQTVVQIPRNSLKRRVAHLEYLTALPMSRNNPLERMVFDFFLGLAALENQLSAPQQVRLSEQGLDLLAMALSQRTEGQTAQGSQRTTLLFRIKDYVHAHLSNPDLTLTEVSTRFSISPRYISSLFQKEQTSFGRYLLDSRLKHCARDLRDTALENRQISEIAYRWGFGDMAYFSRVFRARFGQPAREYRRG</sequence>
<dbReference type="PRINTS" id="PR00032">
    <property type="entry name" value="HTHARAC"/>
</dbReference>
<evidence type="ECO:0000256" key="5">
    <source>
        <dbReference type="ARBA" id="ARBA00037345"/>
    </source>
</evidence>
<proteinExistence type="predicted"/>
<dbReference type="InterPro" id="IPR018060">
    <property type="entry name" value="HTH_AraC"/>
</dbReference>
<dbReference type="PROSITE" id="PS01124">
    <property type="entry name" value="HTH_ARAC_FAMILY_2"/>
    <property type="match status" value="1"/>
</dbReference>
<keyword evidence="3" id="KW-0010">Activator</keyword>
<dbReference type="Pfam" id="PF14525">
    <property type="entry name" value="AraC_binding_2"/>
    <property type="match status" value="1"/>
</dbReference>
<gene>
    <name evidence="7" type="ORF">DOZ80_10270</name>
</gene>
<dbReference type="InterPro" id="IPR020449">
    <property type="entry name" value="Tscrpt_reg_AraC-type_HTH"/>
</dbReference>
<dbReference type="SMART" id="SM00342">
    <property type="entry name" value="HTH_ARAC"/>
    <property type="match status" value="1"/>
</dbReference>
<evidence type="ECO:0000256" key="3">
    <source>
        <dbReference type="ARBA" id="ARBA00023159"/>
    </source>
</evidence>
<dbReference type="SUPFAM" id="SSF46689">
    <property type="entry name" value="Homeodomain-like"/>
    <property type="match status" value="1"/>
</dbReference>
<dbReference type="EMBL" id="QLIN01000003">
    <property type="protein sequence ID" value="RAI70846.1"/>
    <property type="molecule type" value="Genomic_DNA"/>
</dbReference>
<dbReference type="Proteomes" id="UP000249493">
    <property type="component" value="Unassembled WGS sequence"/>
</dbReference>
<evidence type="ECO:0000259" key="6">
    <source>
        <dbReference type="PROSITE" id="PS01124"/>
    </source>
</evidence>
<keyword evidence="2" id="KW-0238">DNA-binding</keyword>
<dbReference type="PANTHER" id="PTHR46796">
    <property type="entry name" value="HTH-TYPE TRANSCRIPTIONAL ACTIVATOR RHAS-RELATED"/>
    <property type="match status" value="1"/>
</dbReference>
<dbReference type="GO" id="GO:0003700">
    <property type="term" value="F:DNA-binding transcription factor activity"/>
    <property type="evidence" value="ECO:0007669"/>
    <property type="project" value="InterPro"/>
</dbReference>
<name>A0A327N9P1_PSEFL</name>
<dbReference type="PANTHER" id="PTHR46796:SF6">
    <property type="entry name" value="ARAC SUBFAMILY"/>
    <property type="match status" value="1"/>
</dbReference>
<dbReference type="Gene3D" id="1.10.10.60">
    <property type="entry name" value="Homeodomain-like"/>
    <property type="match status" value="2"/>
</dbReference>
<accession>A0A327N9P1</accession>
<comment type="caution">
    <text evidence="7">The sequence shown here is derived from an EMBL/GenBank/DDBJ whole genome shotgun (WGS) entry which is preliminary data.</text>
</comment>
<protein>
    <submittedName>
        <fullName evidence="7">AraC family transcriptional regulator</fullName>
    </submittedName>
</protein>
<dbReference type="InterPro" id="IPR009057">
    <property type="entry name" value="Homeodomain-like_sf"/>
</dbReference>
<organism evidence="7 8">
    <name type="scientific">Pseudomonas fluorescens</name>
    <dbReference type="NCBI Taxonomy" id="294"/>
    <lineage>
        <taxon>Bacteria</taxon>
        <taxon>Pseudomonadati</taxon>
        <taxon>Pseudomonadota</taxon>
        <taxon>Gammaproteobacteria</taxon>
        <taxon>Pseudomonadales</taxon>
        <taxon>Pseudomonadaceae</taxon>
        <taxon>Pseudomonas</taxon>
    </lineage>
</organism>
<keyword evidence="4" id="KW-0804">Transcription</keyword>
<dbReference type="AlphaFoldDB" id="A0A327N9P1"/>
<dbReference type="InterPro" id="IPR035418">
    <property type="entry name" value="AraC-bd_2"/>
</dbReference>
<dbReference type="GO" id="GO:0043565">
    <property type="term" value="F:sequence-specific DNA binding"/>
    <property type="evidence" value="ECO:0007669"/>
    <property type="project" value="InterPro"/>
</dbReference>
<dbReference type="InterPro" id="IPR050204">
    <property type="entry name" value="AraC_XylS_family_regulators"/>
</dbReference>
<dbReference type="Pfam" id="PF12833">
    <property type="entry name" value="HTH_18"/>
    <property type="match status" value="1"/>
</dbReference>